<dbReference type="EMBL" id="FMAH01000002">
    <property type="protein sequence ID" value="SCB11485.1"/>
    <property type="molecule type" value="Genomic_DNA"/>
</dbReference>
<gene>
    <name evidence="3" type="ORF">GA0061102_1002106</name>
</gene>
<evidence type="ECO:0000259" key="2">
    <source>
        <dbReference type="Pfam" id="PF20229"/>
    </source>
</evidence>
<sequence>MKTDAVPAERRWLLLIYQLPSKPAYFRVKVWRRLQRIGAVAVKSTVYALPANVETQEDFEWLLKEIVEGGGEAMVCEARLIDGLSDSQTHALFDAARDEDYEAIAAETRALSARREAADTATDETAEIRSQTNRLRKRLAEIAAIDFFGATGRLSAESLIAELEQALAKDKDMVEEQPKTPSLAPADLKGRIWVTRKGVHVDRIACSWLIRRFIDPDATIRFAPGKGYVPNPGEIRFDMFEGEITHEGDRCSLEVLLAMAGIADPALQAIAEIVHDIDLKDAKFGHEETPGIASLIAGICAANPQDEQRILHGGPVFDNLYQYFRARRG</sequence>
<proteinExistence type="predicted"/>
<evidence type="ECO:0008006" key="5">
    <source>
        <dbReference type="Google" id="ProtNLM"/>
    </source>
</evidence>
<name>A0A1C3U7V9_9HYPH</name>
<reference evidence="4" key="1">
    <citation type="submission" date="2016-08" db="EMBL/GenBank/DDBJ databases">
        <authorList>
            <person name="Varghese N."/>
            <person name="Submissions Spin"/>
        </authorList>
    </citation>
    <scope>NUCLEOTIDE SEQUENCE [LARGE SCALE GENOMIC DNA]</scope>
    <source>
        <strain evidence="4">HAMBI 2971</strain>
    </source>
</reference>
<dbReference type="STRING" id="411945.GA0061102_1002106"/>
<organism evidence="3 4">
    <name type="scientific">Rhizobium miluonense</name>
    <dbReference type="NCBI Taxonomy" id="411945"/>
    <lineage>
        <taxon>Bacteria</taxon>
        <taxon>Pseudomonadati</taxon>
        <taxon>Pseudomonadota</taxon>
        <taxon>Alphaproteobacteria</taxon>
        <taxon>Hyphomicrobiales</taxon>
        <taxon>Rhizobiaceae</taxon>
        <taxon>Rhizobium/Agrobacterium group</taxon>
        <taxon>Rhizobium</taxon>
    </lineage>
</organism>
<dbReference type="Pfam" id="PF09828">
    <property type="entry name" value="ChrB_C"/>
    <property type="match status" value="1"/>
</dbReference>
<dbReference type="InterPro" id="IPR018634">
    <property type="entry name" value="ChrB_C"/>
</dbReference>
<dbReference type="AlphaFoldDB" id="A0A1C3U7V9"/>
<feature type="domain" description="ChrB N-terminal" evidence="2">
    <location>
        <begin position="27"/>
        <end position="173"/>
    </location>
</feature>
<dbReference type="InterPro" id="IPR046858">
    <property type="entry name" value="ChrB_N"/>
</dbReference>
<dbReference type="OrthoDB" id="9784302at2"/>
<dbReference type="Pfam" id="PF20229">
    <property type="entry name" value="ChrB_N"/>
    <property type="match status" value="1"/>
</dbReference>
<dbReference type="RefSeq" id="WP_092843904.1">
    <property type="nucleotide sequence ID" value="NZ_FMAH01000002.1"/>
</dbReference>
<evidence type="ECO:0000313" key="3">
    <source>
        <dbReference type="EMBL" id="SCB11485.1"/>
    </source>
</evidence>
<protein>
    <recommendedName>
        <fullName evidence="5">ChrB protein</fullName>
    </recommendedName>
</protein>
<keyword evidence="4" id="KW-1185">Reference proteome</keyword>
<evidence type="ECO:0000259" key="1">
    <source>
        <dbReference type="Pfam" id="PF09828"/>
    </source>
</evidence>
<evidence type="ECO:0000313" key="4">
    <source>
        <dbReference type="Proteomes" id="UP000199435"/>
    </source>
</evidence>
<dbReference type="Proteomes" id="UP000199435">
    <property type="component" value="Unassembled WGS sequence"/>
</dbReference>
<feature type="domain" description="ChrB C-terminal" evidence="1">
    <location>
        <begin position="193"/>
        <end position="324"/>
    </location>
</feature>
<accession>A0A1C3U7V9</accession>